<reference evidence="1" key="2">
    <citation type="journal article" date="2015" name="Fish Shellfish Immunol.">
        <title>Early steps in the European eel (Anguilla anguilla)-Vibrio vulnificus interaction in the gills: Role of the RtxA13 toxin.</title>
        <authorList>
            <person name="Callol A."/>
            <person name="Pajuelo D."/>
            <person name="Ebbesson L."/>
            <person name="Teles M."/>
            <person name="MacKenzie S."/>
            <person name="Amaro C."/>
        </authorList>
    </citation>
    <scope>NUCLEOTIDE SEQUENCE</scope>
</reference>
<protein>
    <submittedName>
        <fullName evidence="1">Uncharacterized protein</fullName>
    </submittedName>
</protein>
<dbReference type="AlphaFoldDB" id="A0A0E9W0K9"/>
<name>A0A0E9W0K9_ANGAN</name>
<sequence>MSLLDFLPLGMWLGGSSLLITAVLKQGGLQLTGHSPGPQT</sequence>
<organism evidence="1">
    <name type="scientific">Anguilla anguilla</name>
    <name type="common">European freshwater eel</name>
    <name type="synonym">Muraena anguilla</name>
    <dbReference type="NCBI Taxonomy" id="7936"/>
    <lineage>
        <taxon>Eukaryota</taxon>
        <taxon>Metazoa</taxon>
        <taxon>Chordata</taxon>
        <taxon>Craniata</taxon>
        <taxon>Vertebrata</taxon>
        <taxon>Euteleostomi</taxon>
        <taxon>Actinopterygii</taxon>
        <taxon>Neopterygii</taxon>
        <taxon>Teleostei</taxon>
        <taxon>Anguilliformes</taxon>
        <taxon>Anguillidae</taxon>
        <taxon>Anguilla</taxon>
    </lineage>
</organism>
<dbReference type="EMBL" id="GBXM01024731">
    <property type="protein sequence ID" value="JAH83846.1"/>
    <property type="molecule type" value="Transcribed_RNA"/>
</dbReference>
<accession>A0A0E9W0K9</accession>
<proteinExistence type="predicted"/>
<reference evidence="1" key="1">
    <citation type="submission" date="2014-11" db="EMBL/GenBank/DDBJ databases">
        <authorList>
            <person name="Amaro Gonzalez C."/>
        </authorList>
    </citation>
    <scope>NUCLEOTIDE SEQUENCE</scope>
</reference>
<evidence type="ECO:0000313" key="1">
    <source>
        <dbReference type="EMBL" id="JAH83846.1"/>
    </source>
</evidence>